<dbReference type="Proteomes" id="UP000727962">
    <property type="component" value="Unassembled WGS sequence"/>
</dbReference>
<keyword evidence="7 12" id="KW-0489">Methyltransferase</keyword>
<reference evidence="14" key="1">
    <citation type="submission" date="2020-07" db="EMBL/GenBank/DDBJ databases">
        <title>Huge and variable diversity of episymbiotic CPR bacteria and DPANN archaea in groundwater ecosystems.</title>
        <authorList>
            <person name="He C.Y."/>
            <person name="Keren R."/>
            <person name="Whittaker M."/>
            <person name="Farag I.F."/>
            <person name="Doudna J."/>
            <person name="Cate J.H.D."/>
            <person name="Banfield J.F."/>
        </authorList>
    </citation>
    <scope>NUCLEOTIDE SEQUENCE</scope>
    <source>
        <strain evidence="14">NC_groundwater_17_Pr7_B-0.1um_64_12</strain>
    </source>
</reference>
<dbReference type="SUPFAM" id="SSF75217">
    <property type="entry name" value="alpha/beta knot"/>
    <property type="match status" value="1"/>
</dbReference>
<dbReference type="PIRSF" id="PIRSF015601">
    <property type="entry name" value="MTase_slr0722"/>
    <property type="match status" value="1"/>
</dbReference>
<evidence type="ECO:0000256" key="1">
    <source>
        <dbReference type="ARBA" id="ARBA00004496"/>
    </source>
</evidence>
<dbReference type="GO" id="GO:0070475">
    <property type="term" value="P:rRNA base methylation"/>
    <property type="evidence" value="ECO:0007669"/>
    <property type="project" value="TreeGrafter"/>
</dbReference>
<evidence type="ECO:0000256" key="4">
    <source>
        <dbReference type="ARBA" id="ARBA00013673"/>
    </source>
</evidence>
<dbReference type="NCBIfam" id="TIGR00046">
    <property type="entry name" value="RsmE family RNA methyltransferase"/>
    <property type="match status" value="1"/>
</dbReference>
<comment type="subcellular location">
    <subcellularLocation>
        <location evidence="1 12">Cytoplasm</location>
    </subcellularLocation>
</comment>
<keyword evidence="9 12" id="KW-0949">S-adenosyl-L-methionine</keyword>
<evidence type="ECO:0000256" key="11">
    <source>
        <dbReference type="ARBA" id="ARBA00047944"/>
    </source>
</evidence>
<dbReference type="InterPro" id="IPR006700">
    <property type="entry name" value="RsmE"/>
</dbReference>
<comment type="function">
    <text evidence="10 12">Specifically methylates the N3 position of the uracil ring of uridine 1498 (m3U1498) in 16S rRNA. Acts on the fully assembled 30S ribosomal subunit.</text>
</comment>
<sequence length="239" mass="25867">MDRRDAPPLRSLPRAFVAGATMDGPFELPQSELDKLRKVLRLSSGAQVAVLPGDGRLIRCELDGRKAAPLDEHWPATEPRLQLTLAQALPKGDKLDEIVRGCTEAGASRFVVFPSERSVARWDAGKIEVRLGRLRVIAREAAEVSFRTRVPAVEWIDGLEPVLEGMPEAVVLSEAEGEQRLFARTSDEVMGVVVGPEGGWSPKELAVIGDRGATMGPRVLRVDHAGLAACAILLLARGE</sequence>
<protein>
    <recommendedName>
        <fullName evidence="4 12">Ribosomal RNA small subunit methyltransferase E</fullName>
        <ecNumber evidence="3 12">2.1.1.193</ecNumber>
    </recommendedName>
</protein>
<evidence type="ECO:0000256" key="7">
    <source>
        <dbReference type="ARBA" id="ARBA00022603"/>
    </source>
</evidence>
<dbReference type="InterPro" id="IPR029028">
    <property type="entry name" value="Alpha/beta_knot_MTases"/>
</dbReference>
<proteinExistence type="inferred from homology"/>
<evidence type="ECO:0000256" key="3">
    <source>
        <dbReference type="ARBA" id="ARBA00012328"/>
    </source>
</evidence>
<dbReference type="PANTHER" id="PTHR30027:SF3">
    <property type="entry name" value="16S RRNA (URACIL(1498)-N(3))-METHYLTRANSFERASE"/>
    <property type="match status" value="1"/>
</dbReference>
<dbReference type="EC" id="2.1.1.193" evidence="3 12"/>
<dbReference type="GO" id="GO:0070042">
    <property type="term" value="F:rRNA (uridine-N3-)-methyltransferase activity"/>
    <property type="evidence" value="ECO:0007669"/>
    <property type="project" value="TreeGrafter"/>
</dbReference>
<name>A0A931LX76_FIMGI</name>
<dbReference type="Pfam" id="PF04452">
    <property type="entry name" value="Methyltrans_RNA"/>
    <property type="match status" value="1"/>
</dbReference>
<evidence type="ECO:0000256" key="6">
    <source>
        <dbReference type="ARBA" id="ARBA00022552"/>
    </source>
</evidence>
<evidence type="ECO:0000313" key="14">
    <source>
        <dbReference type="EMBL" id="MBI1757461.1"/>
    </source>
</evidence>
<dbReference type="Gene3D" id="3.40.1280.10">
    <property type="match status" value="1"/>
</dbReference>
<evidence type="ECO:0000256" key="8">
    <source>
        <dbReference type="ARBA" id="ARBA00022679"/>
    </source>
</evidence>
<evidence type="ECO:0000256" key="5">
    <source>
        <dbReference type="ARBA" id="ARBA00022490"/>
    </source>
</evidence>
<keyword evidence="6 12" id="KW-0698">rRNA processing</keyword>
<gene>
    <name evidence="14" type="ORF">HYR64_10190</name>
</gene>
<evidence type="ECO:0000256" key="10">
    <source>
        <dbReference type="ARBA" id="ARBA00025699"/>
    </source>
</evidence>
<evidence type="ECO:0000256" key="12">
    <source>
        <dbReference type="PIRNR" id="PIRNR015601"/>
    </source>
</evidence>
<dbReference type="AlphaFoldDB" id="A0A931LX76"/>
<accession>A0A931LX76</accession>
<evidence type="ECO:0000256" key="9">
    <source>
        <dbReference type="ARBA" id="ARBA00022691"/>
    </source>
</evidence>
<dbReference type="InterPro" id="IPR029026">
    <property type="entry name" value="tRNA_m1G_MTases_N"/>
</dbReference>
<dbReference type="PANTHER" id="PTHR30027">
    <property type="entry name" value="RIBOSOMAL RNA SMALL SUBUNIT METHYLTRANSFERASE E"/>
    <property type="match status" value="1"/>
</dbReference>
<keyword evidence="8 12" id="KW-0808">Transferase</keyword>
<dbReference type="GO" id="GO:0005737">
    <property type="term" value="C:cytoplasm"/>
    <property type="evidence" value="ECO:0007669"/>
    <property type="project" value="UniProtKB-SubCell"/>
</dbReference>
<comment type="similarity">
    <text evidence="2 12">Belongs to the RNA methyltransferase RsmE family.</text>
</comment>
<feature type="domain" description="Ribosomal RNA small subunit methyltransferase E methyltransferase" evidence="13">
    <location>
        <begin position="78"/>
        <end position="233"/>
    </location>
</feature>
<dbReference type="EMBL" id="JACOSL010000062">
    <property type="protein sequence ID" value="MBI1757461.1"/>
    <property type="molecule type" value="Genomic_DNA"/>
</dbReference>
<comment type="catalytic activity">
    <reaction evidence="11 12">
        <text>uridine(1498) in 16S rRNA + S-adenosyl-L-methionine = N(3)-methyluridine(1498) in 16S rRNA + S-adenosyl-L-homocysteine + H(+)</text>
        <dbReference type="Rhea" id="RHEA:42920"/>
        <dbReference type="Rhea" id="RHEA-COMP:10283"/>
        <dbReference type="Rhea" id="RHEA-COMP:10284"/>
        <dbReference type="ChEBI" id="CHEBI:15378"/>
        <dbReference type="ChEBI" id="CHEBI:57856"/>
        <dbReference type="ChEBI" id="CHEBI:59789"/>
        <dbReference type="ChEBI" id="CHEBI:65315"/>
        <dbReference type="ChEBI" id="CHEBI:74502"/>
        <dbReference type="EC" id="2.1.1.193"/>
    </reaction>
</comment>
<evidence type="ECO:0000259" key="13">
    <source>
        <dbReference type="Pfam" id="PF04452"/>
    </source>
</evidence>
<evidence type="ECO:0000313" key="15">
    <source>
        <dbReference type="Proteomes" id="UP000727962"/>
    </source>
</evidence>
<dbReference type="CDD" id="cd18084">
    <property type="entry name" value="RsmE-like"/>
    <property type="match status" value="1"/>
</dbReference>
<dbReference type="InterPro" id="IPR046886">
    <property type="entry name" value="RsmE_MTase_dom"/>
</dbReference>
<comment type="caution">
    <text evidence="14">The sequence shown here is derived from an EMBL/GenBank/DDBJ whole genome shotgun (WGS) entry which is preliminary data.</text>
</comment>
<evidence type="ECO:0000256" key="2">
    <source>
        <dbReference type="ARBA" id="ARBA00005528"/>
    </source>
</evidence>
<organism evidence="14 15">
    <name type="scientific">Fimbriimonas ginsengisoli</name>
    <dbReference type="NCBI Taxonomy" id="1005039"/>
    <lineage>
        <taxon>Bacteria</taxon>
        <taxon>Bacillati</taxon>
        <taxon>Armatimonadota</taxon>
        <taxon>Fimbriimonadia</taxon>
        <taxon>Fimbriimonadales</taxon>
        <taxon>Fimbriimonadaceae</taxon>
        <taxon>Fimbriimonas</taxon>
    </lineage>
</organism>
<keyword evidence="5 12" id="KW-0963">Cytoplasm</keyword>